<dbReference type="PIRSF" id="PIRSF033096">
    <property type="entry name" value="PPPtase_5"/>
    <property type="match status" value="1"/>
</dbReference>
<evidence type="ECO:0000256" key="9">
    <source>
        <dbReference type="PROSITE-ProRule" id="PRU00339"/>
    </source>
</evidence>
<dbReference type="GO" id="GO:0046872">
    <property type="term" value="F:metal ion binding"/>
    <property type="evidence" value="ECO:0007669"/>
    <property type="project" value="UniProtKB-KW"/>
</dbReference>
<dbReference type="RefSeq" id="XP_009547309.1">
    <property type="nucleotide sequence ID" value="XM_009549014.1"/>
</dbReference>
<evidence type="ECO:0000313" key="13">
    <source>
        <dbReference type="EMBL" id="ETW80577.1"/>
    </source>
</evidence>
<evidence type="ECO:0000256" key="4">
    <source>
        <dbReference type="ARBA" id="ARBA00022737"/>
    </source>
</evidence>
<dbReference type="PROSITE" id="PS50005">
    <property type="entry name" value="TPR"/>
    <property type="match status" value="1"/>
</dbReference>
<dbReference type="InterPro" id="IPR006186">
    <property type="entry name" value="Ser/Thr-sp_prot-phosphatase"/>
</dbReference>
<feature type="domain" description="Serine/threonine specific protein phosphatases" evidence="12">
    <location>
        <begin position="324"/>
        <end position="329"/>
    </location>
</feature>
<evidence type="ECO:0000256" key="8">
    <source>
        <dbReference type="PIRSR" id="PIRSR033096-1"/>
    </source>
</evidence>
<dbReference type="PROSITE" id="PS00125">
    <property type="entry name" value="SER_THR_PHOSPHATASE"/>
    <property type="match status" value="1"/>
</dbReference>
<dbReference type="SUPFAM" id="SSF56300">
    <property type="entry name" value="Metallo-dependent phosphatases"/>
    <property type="match status" value="1"/>
</dbReference>
<dbReference type="KEGG" id="hir:HETIRDRAFT_434634"/>
<comment type="similarity">
    <text evidence="2">Belongs to the PPP phosphatase family. PP-5 (PP-T) subfamily.</text>
</comment>
<evidence type="ECO:0000256" key="3">
    <source>
        <dbReference type="ARBA" id="ARBA00022723"/>
    </source>
</evidence>
<keyword evidence="7" id="KW-0464">Manganese</keyword>
<dbReference type="InterPro" id="IPR019734">
    <property type="entry name" value="TPR_rpt"/>
</dbReference>
<dbReference type="GO" id="GO:0004722">
    <property type="term" value="F:protein serine/threonine phosphatase activity"/>
    <property type="evidence" value="ECO:0007669"/>
    <property type="project" value="UniProtKB-EC"/>
</dbReference>
<evidence type="ECO:0000256" key="7">
    <source>
        <dbReference type="ARBA" id="ARBA00023211"/>
    </source>
</evidence>
<dbReference type="InterPro" id="IPR004843">
    <property type="entry name" value="Calcineurin-like_PHP"/>
</dbReference>
<dbReference type="eggNOG" id="KOG0376">
    <property type="taxonomic scope" value="Eukaryota"/>
</dbReference>
<dbReference type="InterPro" id="IPR013235">
    <property type="entry name" value="PPP_dom"/>
</dbReference>
<evidence type="ECO:0000256" key="11">
    <source>
        <dbReference type="SAM" id="MobiDB-lite"/>
    </source>
</evidence>
<comment type="catalytic activity">
    <reaction evidence="10">
        <text>O-phospho-L-threonyl-[protein] + H2O = L-threonyl-[protein] + phosphate</text>
        <dbReference type="Rhea" id="RHEA:47004"/>
        <dbReference type="Rhea" id="RHEA-COMP:11060"/>
        <dbReference type="Rhea" id="RHEA-COMP:11605"/>
        <dbReference type="ChEBI" id="CHEBI:15377"/>
        <dbReference type="ChEBI" id="CHEBI:30013"/>
        <dbReference type="ChEBI" id="CHEBI:43474"/>
        <dbReference type="ChEBI" id="CHEBI:61977"/>
        <dbReference type="EC" id="3.1.3.16"/>
    </reaction>
</comment>
<dbReference type="Proteomes" id="UP000030671">
    <property type="component" value="Unassembled WGS sequence"/>
</dbReference>
<evidence type="ECO:0000256" key="6">
    <source>
        <dbReference type="ARBA" id="ARBA00022803"/>
    </source>
</evidence>
<dbReference type="SMART" id="SM00028">
    <property type="entry name" value="TPR"/>
    <property type="match status" value="3"/>
</dbReference>
<dbReference type="Pfam" id="PF08321">
    <property type="entry name" value="PPP5"/>
    <property type="match status" value="1"/>
</dbReference>
<dbReference type="InterPro" id="IPR041753">
    <property type="entry name" value="PP5_C"/>
</dbReference>
<dbReference type="InParanoid" id="W4K435"/>
<evidence type="ECO:0000313" key="14">
    <source>
        <dbReference type="Proteomes" id="UP000030671"/>
    </source>
</evidence>
<feature type="compositionally biased region" description="Low complexity" evidence="11">
    <location>
        <begin position="1"/>
        <end position="31"/>
    </location>
</feature>
<dbReference type="SMART" id="SM00156">
    <property type="entry name" value="PP2Ac"/>
    <property type="match status" value="1"/>
</dbReference>
<dbReference type="Gene3D" id="1.25.40.10">
    <property type="entry name" value="Tetratricopeptide repeat domain"/>
    <property type="match status" value="1"/>
</dbReference>
<dbReference type="GeneID" id="20674763"/>
<dbReference type="InterPro" id="IPR011990">
    <property type="entry name" value="TPR-like_helical_dom_sf"/>
</dbReference>
<feature type="region of interest" description="Disordered" evidence="11">
    <location>
        <begin position="1"/>
        <end position="37"/>
    </location>
</feature>
<evidence type="ECO:0000256" key="1">
    <source>
        <dbReference type="ARBA" id="ARBA00001936"/>
    </source>
</evidence>
<dbReference type="PANTHER" id="PTHR45668:SF5">
    <property type="entry name" value="SERINE_THREONINE-PROTEIN PHOSPHATASE 5"/>
    <property type="match status" value="1"/>
</dbReference>
<protein>
    <recommendedName>
        <fullName evidence="10">Serine/threonine-protein phosphatase</fullName>
        <ecNumber evidence="10">3.1.3.16</ecNumber>
    </recommendedName>
</protein>
<evidence type="ECO:0000259" key="12">
    <source>
        <dbReference type="PROSITE" id="PS00125"/>
    </source>
</evidence>
<dbReference type="HOGENOM" id="CLU_004962_5_2_1"/>
<dbReference type="OrthoDB" id="445564at2759"/>
<dbReference type="EC" id="3.1.3.16" evidence="10"/>
<accession>W4K435</accession>
<dbReference type="Pfam" id="PF00149">
    <property type="entry name" value="Metallophos"/>
    <property type="match status" value="1"/>
</dbReference>
<dbReference type="SUPFAM" id="SSF48452">
    <property type="entry name" value="TPR-like"/>
    <property type="match status" value="1"/>
</dbReference>
<dbReference type="STRING" id="747525.W4K435"/>
<reference evidence="13 14" key="1">
    <citation type="journal article" date="2012" name="New Phytol.">
        <title>Insight into trade-off between wood decay and parasitism from the genome of a fungal forest pathogen.</title>
        <authorList>
            <person name="Olson A."/>
            <person name="Aerts A."/>
            <person name="Asiegbu F."/>
            <person name="Belbahri L."/>
            <person name="Bouzid O."/>
            <person name="Broberg A."/>
            <person name="Canback B."/>
            <person name="Coutinho P.M."/>
            <person name="Cullen D."/>
            <person name="Dalman K."/>
            <person name="Deflorio G."/>
            <person name="van Diepen L.T."/>
            <person name="Dunand C."/>
            <person name="Duplessis S."/>
            <person name="Durling M."/>
            <person name="Gonthier P."/>
            <person name="Grimwood J."/>
            <person name="Fossdal C.G."/>
            <person name="Hansson D."/>
            <person name="Henrissat B."/>
            <person name="Hietala A."/>
            <person name="Himmelstrand K."/>
            <person name="Hoffmeister D."/>
            <person name="Hogberg N."/>
            <person name="James T.Y."/>
            <person name="Karlsson M."/>
            <person name="Kohler A."/>
            <person name="Kues U."/>
            <person name="Lee Y.H."/>
            <person name="Lin Y.C."/>
            <person name="Lind M."/>
            <person name="Lindquist E."/>
            <person name="Lombard V."/>
            <person name="Lucas S."/>
            <person name="Lunden K."/>
            <person name="Morin E."/>
            <person name="Murat C."/>
            <person name="Park J."/>
            <person name="Raffaello T."/>
            <person name="Rouze P."/>
            <person name="Salamov A."/>
            <person name="Schmutz J."/>
            <person name="Solheim H."/>
            <person name="Stahlberg J."/>
            <person name="Velez H."/>
            <person name="de Vries R.P."/>
            <person name="Wiebenga A."/>
            <person name="Woodward S."/>
            <person name="Yakovlev I."/>
            <person name="Garbelotto M."/>
            <person name="Martin F."/>
            <person name="Grigoriev I.V."/>
            <person name="Stenlid J."/>
        </authorList>
    </citation>
    <scope>NUCLEOTIDE SEQUENCE [LARGE SCALE GENOMIC DNA]</scope>
    <source>
        <strain evidence="13 14">TC 32-1</strain>
    </source>
</reference>
<dbReference type="PANTHER" id="PTHR45668">
    <property type="entry name" value="SERINE/THREONINE-PROTEIN PHOSPHATASE 5-RELATED"/>
    <property type="match status" value="1"/>
</dbReference>
<dbReference type="InterPro" id="IPR029052">
    <property type="entry name" value="Metallo-depent_PP-like"/>
</dbReference>
<dbReference type="EMBL" id="KI925459">
    <property type="protein sequence ID" value="ETW80577.1"/>
    <property type="molecule type" value="Genomic_DNA"/>
</dbReference>
<evidence type="ECO:0000256" key="10">
    <source>
        <dbReference type="RuleBase" id="RU004273"/>
    </source>
</evidence>
<dbReference type="Gene3D" id="3.60.21.10">
    <property type="match status" value="1"/>
</dbReference>
<feature type="active site" description="Proton donor/acceptor" evidence="8">
    <location>
        <position position="328"/>
    </location>
</feature>
<gene>
    <name evidence="13" type="ORF">HETIRDRAFT_434634</name>
</gene>
<keyword evidence="14" id="KW-1185">Reference proteome</keyword>
<keyword evidence="6 9" id="KW-0802">TPR repeat</keyword>
<feature type="repeat" description="TPR" evidence="9">
    <location>
        <begin position="112"/>
        <end position="145"/>
    </location>
</feature>
<dbReference type="PRINTS" id="PR00114">
    <property type="entry name" value="STPHPHTASE"/>
</dbReference>
<dbReference type="FunCoup" id="W4K435">
    <property type="interactions" value="911"/>
</dbReference>
<dbReference type="AlphaFoldDB" id="W4K435"/>
<keyword evidence="4" id="KW-0677">Repeat</keyword>
<comment type="cofactor">
    <cofactor evidence="1">
        <name>Mn(2+)</name>
        <dbReference type="ChEBI" id="CHEBI:29035"/>
    </cofactor>
</comment>
<keyword evidence="5 10" id="KW-0378">Hydrolase</keyword>
<proteinExistence type="inferred from homology"/>
<sequence>MSDASSSVPSSPLQSTPPSSIPSPSLSTLSLDTKEVSEVDKEEASKLKAQANKAFIDHDFPRAAHLYSEAIEKNPMDATLFCNRAYTRLKIEEHGYALQDASRAIALNPKYAKAYYRRAMCHIQTLKPQLAVADLKKVMALDPHNNQVKLQLESTQKLLRKIEFEKAIEVGEEQSAVERCLEIIADGGCDLDNKYDGPKLETADDGKYTITLEFIQAMIQWFKDGKSLPRRYVWEIVLGAHSHFIKEQSLVELPLEERMTCDVIGDVHGQFYDMLYLYSLTGPPSEKHCLLMNGDLVDRGSWSIEVILTALAYKWLYPKNMFINRGNHETKEMNRTYGFEGEAKHKHGDQTYKLFAHLFTTMPLATLISATRPPEKSQGSILSPEGLKRYFVVHGGLFSKDGVTLDEIRKIERIGRQPGTEGLMCELLWTDPQETPGRGPSKRGVGIAFGPDVTRRWCELNGVTGILRSHEVRQDGYAIEHNGLCTTVFSAPNYVDQAGNKGAFIRIDSAGTQEYFQFEAQPHPAMKPMAYASSGLSGLMM</sequence>
<evidence type="ECO:0000256" key="2">
    <source>
        <dbReference type="ARBA" id="ARBA00008786"/>
    </source>
</evidence>
<keyword evidence="3" id="KW-0479">Metal-binding</keyword>
<evidence type="ECO:0000256" key="5">
    <source>
        <dbReference type="ARBA" id="ARBA00022801"/>
    </source>
</evidence>
<dbReference type="InterPro" id="IPR051134">
    <property type="entry name" value="PPP_phosphatase"/>
</dbReference>
<dbReference type="CDD" id="cd07417">
    <property type="entry name" value="MPP_PP5_C"/>
    <property type="match status" value="1"/>
</dbReference>
<name>W4K435_HETIT</name>
<organism evidence="13 14">
    <name type="scientific">Heterobasidion irregulare (strain TC 32-1)</name>
    <dbReference type="NCBI Taxonomy" id="747525"/>
    <lineage>
        <taxon>Eukaryota</taxon>
        <taxon>Fungi</taxon>
        <taxon>Dikarya</taxon>
        <taxon>Basidiomycota</taxon>
        <taxon>Agaricomycotina</taxon>
        <taxon>Agaricomycetes</taxon>
        <taxon>Russulales</taxon>
        <taxon>Bondarzewiaceae</taxon>
        <taxon>Heterobasidion</taxon>
        <taxon>Heterobasidion annosum species complex</taxon>
    </lineage>
</organism>